<sequence>MRMEHLDLNSQADGFPNLGSYQEYCQANDAPGDHGLPPLALGGRVGGRGGRRSRPTNTGVGSGGGRVGGHGGAVSTHGGRGGSRGGAVSTHGGRGGSRGGSMVHRGGRGSSVAGHTFVPPEQLGAIKDEENDGSEARSQSGSDDD</sequence>
<evidence type="ECO:0000313" key="3">
    <source>
        <dbReference type="Proteomes" id="UP000298652"/>
    </source>
</evidence>
<proteinExistence type="predicted"/>
<dbReference type="Gramene" id="TKW35751">
    <property type="protein sequence ID" value="TKW35751"/>
    <property type="gene ID" value="SEVIR_2G395400v2"/>
</dbReference>
<accession>A0A4U6W081</accession>
<evidence type="ECO:0000313" key="2">
    <source>
        <dbReference type="EMBL" id="TKW35751.1"/>
    </source>
</evidence>
<dbReference type="Proteomes" id="UP000298652">
    <property type="component" value="Chromosome 2"/>
</dbReference>
<feature type="compositionally biased region" description="Polar residues" evidence="1">
    <location>
        <begin position="136"/>
        <end position="145"/>
    </location>
</feature>
<reference evidence="2" key="1">
    <citation type="submission" date="2019-03" db="EMBL/GenBank/DDBJ databases">
        <title>WGS assembly of Setaria viridis.</title>
        <authorList>
            <person name="Huang P."/>
            <person name="Jenkins J."/>
            <person name="Grimwood J."/>
            <person name="Barry K."/>
            <person name="Healey A."/>
            <person name="Mamidi S."/>
            <person name="Sreedasyam A."/>
            <person name="Shu S."/>
            <person name="Feldman M."/>
            <person name="Wu J."/>
            <person name="Yu Y."/>
            <person name="Chen C."/>
            <person name="Johnson J."/>
            <person name="Rokhsar D."/>
            <person name="Baxter I."/>
            <person name="Schmutz J."/>
            <person name="Brutnell T."/>
            <person name="Kellogg E."/>
        </authorList>
    </citation>
    <scope>NUCLEOTIDE SEQUENCE [LARGE SCALE GENOMIC DNA]</scope>
</reference>
<name>A0A4U6W081_SETVI</name>
<feature type="compositionally biased region" description="Gly residues" evidence="1">
    <location>
        <begin position="60"/>
        <end position="85"/>
    </location>
</feature>
<gene>
    <name evidence="2" type="ORF">SEVIR_2G395400v2</name>
</gene>
<dbReference type="EMBL" id="CM016553">
    <property type="protein sequence ID" value="TKW35751.1"/>
    <property type="molecule type" value="Genomic_DNA"/>
</dbReference>
<keyword evidence="3" id="KW-1185">Reference proteome</keyword>
<evidence type="ECO:0000256" key="1">
    <source>
        <dbReference type="SAM" id="MobiDB-lite"/>
    </source>
</evidence>
<protein>
    <submittedName>
        <fullName evidence="2">Uncharacterized protein</fullName>
    </submittedName>
</protein>
<dbReference type="AlphaFoldDB" id="A0A4U6W081"/>
<organism evidence="2 3">
    <name type="scientific">Setaria viridis</name>
    <name type="common">Green bristlegrass</name>
    <name type="synonym">Setaria italica subsp. viridis</name>
    <dbReference type="NCBI Taxonomy" id="4556"/>
    <lineage>
        <taxon>Eukaryota</taxon>
        <taxon>Viridiplantae</taxon>
        <taxon>Streptophyta</taxon>
        <taxon>Embryophyta</taxon>
        <taxon>Tracheophyta</taxon>
        <taxon>Spermatophyta</taxon>
        <taxon>Magnoliopsida</taxon>
        <taxon>Liliopsida</taxon>
        <taxon>Poales</taxon>
        <taxon>Poaceae</taxon>
        <taxon>PACMAD clade</taxon>
        <taxon>Panicoideae</taxon>
        <taxon>Panicodae</taxon>
        <taxon>Paniceae</taxon>
        <taxon>Cenchrinae</taxon>
        <taxon>Setaria</taxon>
    </lineage>
</organism>
<feature type="region of interest" description="Disordered" evidence="1">
    <location>
        <begin position="1"/>
        <end position="145"/>
    </location>
</feature>